<dbReference type="EMBL" id="BRXW01000092">
    <property type="protein sequence ID" value="GMI05862.1"/>
    <property type="molecule type" value="Genomic_DNA"/>
</dbReference>
<comment type="caution">
    <text evidence="2">The sequence shown here is derived from an EMBL/GenBank/DDBJ whole genome shotgun (WGS) entry which is preliminary data.</text>
</comment>
<feature type="compositionally biased region" description="Basic and acidic residues" evidence="1">
    <location>
        <begin position="70"/>
        <end position="92"/>
    </location>
</feature>
<sequence>MDFAITEPDWNGAQSIGDVLETEGERGGRQDEYMLYAVDDDPNGTPQSGDDEDDDDDDESQLDKIVVSESELHRDDGDKKNKERNNDDEVKVGGVMRKDDVDDESVARVCDERKSHGWRWIENKKWDKRGRIIQPHRTCGLAGCEYKTGNSGHMRSHQAVKHGINVDWFSCGEKNCN</sequence>
<feature type="compositionally biased region" description="Acidic residues" evidence="1">
    <location>
        <begin position="49"/>
        <end position="60"/>
    </location>
</feature>
<dbReference type="AlphaFoldDB" id="A0A9W7CCL1"/>
<reference evidence="3" key="1">
    <citation type="journal article" date="2023" name="Commun. Biol.">
        <title>Genome analysis of Parmales, the sister group of diatoms, reveals the evolutionary specialization of diatoms from phago-mixotrophs to photoautotrophs.</title>
        <authorList>
            <person name="Ban H."/>
            <person name="Sato S."/>
            <person name="Yoshikawa S."/>
            <person name="Yamada K."/>
            <person name="Nakamura Y."/>
            <person name="Ichinomiya M."/>
            <person name="Sato N."/>
            <person name="Blanc-Mathieu R."/>
            <person name="Endo H."/>
            <person name="Kuwata A."/>
            <person name="Ogata H."/>
        </authorList>
    </citation>
    <scope>NUCLEOTIDE SEQUENCE [LARGE SCALE GENOMIC DNA]</scope>
    <source>
        <strain evidence="3">NIES 3700</strain>
    </source>
</reference>
<protein>
    <submittedName>
        <fullName evidence="2">Uncharacterized protein</fullName>
    </submittedName>
</protein>
<evidence type="ECO:0000313" key="2">
    <source>
        <dbReference type="EMBL" id="GMI05862.1"/>
    </source>
</evidence>
<gene>
    <name evidence="2" type="ORF">TrLO_g2741</name>
</gene>
<keyword evidence="3" id="KW-1185">Reference proteome</keyword>
<proteinExistence type="predicted"/>
<evidence type="ECO:0000256" key="1">
    <source>
        <dbReference type="SAM" id="MobiDB-lite"/>
    </source>
</evidence>
<feature type="region of interest" description="Disordered" evidence="1">
    <location>
        <begin position="37"/>
        <end position="92"/>
    </location>
</feature>
<organism evidence="2 3">
    <name type="scientific">Triparma laevis f. longispina</name>
    <dbReference type="NCBI Taxonomy" id="1714387"/>
    <lineage>
        <taxon>Eukaryota</taxon>
        <taxon>Sar</taxon>
        <taxon>Stramenopiles</taxon>
        <taxon>Ochrophyta</taxon>
        <taxon>Bolidophyceae</taxon>
        <taxon>Parmales</taxon>
        <taxon>Triparmaceae</taxon>
        <taxon>Triparma</taxon>
    </lineage>
</organism>
<name>A0A9W7CCL1_9STRA</name>
<accession>A0A9W7CCL1</accession>
<dbReference type="Proteomes" id="UP001165122">
    <property type="component" value="Unassembled WGS sequence"/>
</dbReference>
<evidence type="ECO:0000313" key="3">
    <source>
        <dbReference type="Proteomes" id="UP001165122"/>
    </source>
</evidence>